<dbReference type="EMBL" id="WIWV01000051">
    <property type="protein sequence ID" value="KAF7715812.1"/>
    <property type="molecule type" value="Genomic_DNA"/>
</dbReference>
<dbReference type="Proteomes" id="UP000631181">
    <property type="component" value="Unassembled WGS sequence"/>
</dbReference>
<dbReference type="PANTHER" id="PTHR13072:SF0">
    <property type="entry name" value="DYNACTIN SUBUNIT 6"/>
    <property type="match status" value="1"/>
</dbReference>
<accession>A0A8J8WJA5</accession>
<sequence>MSTLKPPSLQHRSSSSHTSTGPPKAPLKVDPSATIADTAVFQGTYPVTIGAGTIIHPRAKFYSFEGPISIGDGCIISEKTVIGAAPGSSSSSSTSSRPSPSSSTRPSPTSSSMDLAPSSSLPREHDSNSPTTPTTRISYFVTIGPHSAIFPGANIHSAATIESLVTINRHADVGAHSKICSGCQVPVHGIVPEWTVVWGSGVGQRRKRARTARDPAPAVVVAAHVTQSPVPAPAPEGKIIEDARLMVLQKEREVLGRMIVPAGASKRK</sequence>
<dbReference type="GO" id="GO:0070840">
    <property type="term" value="F:dynein complex binding"/>
    <property type="evidence" value="ECO:0007669"/>
    <property type="project" value="TreeGrafter"/>
</dbReference>
<dbReference type="InterPro" id="IPR027777">
    <property type="entry name" value="DCTN6"/>
</dbReference>
<evidence type="ECO:0000256" key="3">
    <source>
        <dbReference type="ARBA" id="ARBA00016573"/>
    </source>
</evidence>
<feature type="region of interest" description="Disordered" evidence="7">
    <location>
        <begin position="83"/>
        <end position="133"/>
    </location>
</feature>
<evidence type="ECO:0000256" key="4">
    <source>
        <dbReference type="ARBA" id="ARBA00022490"/>
    </source>
</evidence>
<evidence type="ECO:0000256" key="7">
    <source>
        <dbReference type="SAM" id="MobiDB-lite"/>
    </source>
</evidence>
<comment type="caution">
    <text evidence="8">The sequence shown here is derived from an EMBL/GenBank/DDBJ whole genome shotgun (WGS) entry which is preliminary data.</text>
</comment>
<comment type="function">
    <text evidence="6">Part of the dynactin complex that activates the molecular motor dynein for ultra-processive transport along microtubules.</text>
</comment>
<feature type="region of interest" description="Disordered" evidence="7">
    <location>
        <begin position="1"/>
        <end position="30"/>
    </location>
</feature>
<comment type="subcellular location">
    <subcellularLocation>
        <location evidence="1">Cytoplasm</location>
        <location evidence="1">Cytoskeleton</location>
    </subcellularLocation>
</comment>
<keyword evidence="4" id="KW-0963">Cytoplasm</keyword>
<feature type="compositionally biased region" description="Low complexity" evidence="7">
    <location>
        <begin position="1"/>
        <end position="22"/>
    </location>
</feature>
<dbReference type="GO" id="GO:0007052">
    <property type="term" value="P:mitotic spindle organization"/>
    <property type="evidence" value="ECO:0007669"/>
    <property type="project" value="TreeGrafter"/>
</dbReference>
<gene>
    <name evidence="8" type="ORF">PECM_006473</name>
</gene>
<keyword evidence="9" id="KW-1185">Reference proteome</keyword>
<evidence type="ECO:0000313" key="9">
    <source>
        <dbReference type="Proteomes" id="UP000631181"/>
    </source>
</evidence>
<dbReference type="Gene3D" id="2.160.10.10">
    <property type="entry name" value="Hexapeptide repeat proteins"/>
    <property type="match status" value="1"/>
</dbReference>
<evidence type="ECO:0000256" key="1">
    <source>
        <dbReference type="ARBA" id="ARBA00004245"/>
    </source>
</evidence>
<comment type="similarity">
    <text evidence="2">Belongs to the dynactin subunits 5/6 family. Dynactin subunit 6 subfamily.</text>
</comment>
<protein>
    <recommendedName>
        <fullName evidence="3">Dynactin subunit 6</fullName>
    </recommendedName>
</protein>
<dbReference type="InterPro" id="IPR011004">
    <property type="entry name" value="Trimer_LpxA-like_sf"/>
</dbReference>
<dbReference type="SUPFAM" id="SSF51161">
    <property type="entry name" value="Trimeric LpxA-like enzymes"/>
    <property type="match status" value="1"/>
</dbReference>
<evidence type="ECO:0000256" key="5">
    <source>
        <dbReference type="ARBA" id="ARBA00023212"/>
    </source>
</evidence>
<evidence type="ECO:0000313" key="8">
    <source>
        <dbReference type="EMBL" id="KAF7715812.1"/>
    </source>
</evidence>
<dbReference type="AlphaFoldDB" id="A0A8J8WJA5"/>
<proteinExistence type="inferred from homology"/>
<dbReference type="PANTHER" id="PTHR13072">
    <property type="entry name" value="DYNACTIN 6"/>
    <property type="match status" value="1"/>
</dbReference>
<dbReference type="GO" id="GO:0005869">
    <property type="term" value="C:dynactin complex"/>
    <property type="evidence" value="ECO:0007669"/>
    <property type="project" value="InterPro"/>
</dbReference>
<dbReference type="OrthoDB" id="2355at2759"/>
<keyword evidence="5" id="KW-0206">Cytoskeleton</keyword>
<evidence type="ECO:0000256" key="2">
    <source>
        <dbReference type="ARBA" id="ARBA00007719"/>
    </source>
</evidence>
<organism evidence="8 9">
    <name type="scientific">Penicillium ucsense</name>
    <dbReference type="NCBI Taxonomy" id="2839758"/>
    <lineage>
        <taxon>Eukaryota</taxon>
        <taxon>Fungi</taxon>
        <taxon>Dikarya</taxon>
        <taxon>Ascomycota</taxon>
        <taxon>Pezizomycotina</taxon>
        <taxon>Eurotiomycetes</taxon>
        <taxon>Eurotiomycetidae</taxon>
        <taxon>Eurotiales</taxon>
        <taxon>Aspergillaceae</taxon>
        <taxon>Penicillium</taxon>
    </lineage>
</organism>
<evidence type="ECO:0000256" key="6">
    <source>
        <dbReference type="ARBA" id="ARBA00034687"/>
    </source>
</evidence>
<name>A0A8J8WJA5_9EURO</name>
<reference evidence="8" key="1">
    <citation type="journal article" date="2020" name="Front. Microbiol.">
        <title>Gene regulatory networks of Penicillium echinulatum 2HH and Penicillium oxalicum 114-2 inferred by a computational biology approach.</title>
        <authorList>
            <person name="Lenz A.R."/>
            <person name="Galan-Vasquez E."/>
            <person name="Balbinot E."/>
            <person name="De Abreu F.P."/>
            <person name="De Oliveira N.S."/>
            <person name="Da Rosa L.O."/>
            <person name="De Avila E Silva S."/>
            <person name="Camassola M."/>
            <person name="Dillon A.J.P."/>
            <person name="Perez-Rueda E."/>
        </authorList>
    </citation>
    <scope>NUCLEOTIDE SEQUENCE</scope>
    <source>
        <strain evidence="8">S1M29</strain>
    </source>
</reference>
<feature type="compositionally biased region" description="Low complexity" evidence="7">
    <location>
        <begin position="88"/>
        <end position="121"/>
    </location>
</feature>